<feature type="domain" description="HTH lysR-type" evidence="5">
    <location>
        <begin position="2"/>
        <end position="59"/>
    </location>
</feature>
<keyword evidence="7" id="KW-1185">Reference proteome</keyword>
<comment type="similarity">
    <text evidence="1">Belongs to the LysR transcriptional regulatory family.</text>
</comment>
<dbReference type="PANTHER" id="PTHR30126">
    <property type="entry name" value="HTH-TYPE TRANSCRIPTIONAL REGULATOR"/>
    <property type="match status" value="1"/>
</dbReference>
<keyword evidence="2" id="KW-0805">Transcription regulation</keyword>
<evidence type="ECO:0000256" key="4">
    <source>
        <dbReference type="ARBA" id="ARBA00023163"/>
    </source>
</evidence>
<dbReference type="Pfam" id="PF03466">
    <property type="entry name" value="LysR_substrate"/>
    <property type="match status" value="1"/>
</dbReference>
<dbReference type="InterPro" id="IPR000847">
    <property type="entry name" value="LysR_HTH_N"/>
</dbReference>
<name>A0A420EDS6_9ALTE</name>
<dbReference type="Pfam" id="PF00126">
    <property type="entry name" value="HTH_1"/>
    <property type="match status" value="1"/>
</dbReference>
<dbReference type="EMBL" id="RAQO01000005">
    <property type="protein sequence ID" value="RKF18823.1"/>
    <property type="molecule type" value="Genomic_DNA"/>
</dbReference>
<reference evidence="6 7" key="1">
    <citation type="submission" date="2018-09" db="EMBL/GenBank/DDBJ databases">
        <authorList>
            <person name="Wang Z."/>
        </authorList>
    </citation>
    <scope>NUCLEOTIDE SEQUENCE [LARGE SCALE GENOMIC DNA]</scope>
    <source>
        <strain evidence="6 7">ALS 81</strain>
    </source>
</reference>
<dbReference type="InterPro" id="IPR036390">
    <property type="entry name" value="WH_DNA-bd_sf"/>
</dbReference>
<organism evidence="6 7">
    <name type="scientific">Alginatibacterium sediminis</name>
    <dbReference type="NCBI Taxonomy" id="2164068"/>
    <lineage>
        <taxon>Bacteria</taxon>
        <taxon>Pseudomonadati</taxon>
        <taxon>Pseudomonadota</taxon>
        <taxon>Gammaproteobacteria</taxon>
        <taxon>Alteromonadales</taxon>
        <taxon>Alteromonadaceae</taxon>
        <taxon>Alginatibacterium</taxon>
    </lineage>
</organism>
<dbReference type="InterPro" id="IPR036388">
    <property type="entry name" value="WH-like_DNA-bd_sf"/>
</dbReference>
<proteinExistence type="inferred from homology"/>
<dbReference type="SUPFAM" id="SSF53850">
    <property type="entry name" value="Periplasmic binding protein-like II"/>
    <property type="match status" value="1"/>
</dbReference>
<evidence type="ECO:0000313" key="6">
    <source>
        <dbReference type="EMBL" id="RKF18823.1"/>
    </source>
</evidence>
<evidence type="ECO:0000256" key="2">
    <source>
        <dbReference type="ARBA" id="ARBA00023015"/>
    </source>
</evidence>
<keyword evidence="4" id="KW-0804">Transcription</keyword>
<evidence type="ECO:0000256" key="3">
    <source>
        <dbReference type="ARBA" id="ARBA00023125"/>
    </source>
</evidence>
<evidence type="ECO:0000313" key="7">
    <source>
        <dbReference type="Proteomes" id="UP000286482"/>
    </source>
</evidence>
<dbReference type="PROSITE" id="PS50931">
    <property type="entry name" value="HTH_LYSR"/>
    <property type="match status" value="1"/>
</dbReference>
<accession>A0A420EDS6</accession>
<comment type="caution">
    <text evidence="6">The sequence shown here is derived from an EMBL/GenBank/DDBJ whole genome shotgun (WGS) entry which is preliminary data.</text>
</comment>
<dbReference type="InterPro" id="IPR005119">
    <property type="entry name" value="LysR_subst-bd"/>
</dbReference>
<dbReference type="SUPFAM" id="SSF46785">
    <property type="entry name" value="Winged helix' DNA-binding domain"/>
    <property type="match status" value="1"/>
</dbReference>
<dbReference type="PANTHER" id="PTHR30126:SF25">
    <property type="entry name" value="HTH-TYPE TRANSCRIPTIONAL REGULATOR METR"/>
    <property type="match status" value="1"/>
</dbReference>
<evidence type="ECO:0000256" key="1">
    <source>
        <dbReference type="ARBA" id="ARBA00009437"/>
    </source>
</evidence>
<dbReference type="Proteomes" id="UP000286482">
    <property type="component" value="Unassembled WGS sequence"/>
</dbReference>
<evidence type="ECO:0000259" key="5">
    <source>
        <dbReference type="PROSITE" id="PS50931"/>
    </source>
</evidence>
<protein>
    <submittedName>
        <fullName evidence="6">LysR family transcriptional regulator</fullName>
    </submittedName>
</protein>
<gene>
    <name evidence="6" type="ORF">DBZ36_10550</name>
</gene>
<keyword evidence="3" id="KW-0238">DNA-binding</keyword>
<dbReference type="RefSeq" id="WP_120354903.1">
    <property type="nucleotide sequence ID" value="NZ_RAQO01000005.1"/>
</dbReference>
<dbReference type="AlphaFoldDB" id="A0A420EDS6"/>
<dbReference type="Gene3D" id="1.10.10.10">
    <property type="entry name" value="Winged helix-like DNA-binding domain superfamily/Winged helix DNA-binding domain"/>
    <property type="match status" value="1"/>
</dbReference>
<dbReference type="GO" id="GO:0000976">
    <property type="term" value="F:transcription cis-regulatory region binding"/>
    <property type="evidence" value="ECO:0007669"/>
    <property type="project" value="TreeGrafter"/>
</dbReference>
<dbReference type="Gene3D" id="3.40.190.290">
    <property type="match status" value="1"/>
</dbReference>
<sequence length="304" mass="34328">MLKLNHLAMLEAMSLSRSLAETAQRLHISPSALSHQLKDLESLLDAPVYKRKTKPLLLSDKGEVIAKLAHQVLPSIRETQSLLRTTVSPTSLRIGARCHYCFDWLFACLSPLQKRYPELEIQLPQANDFEPLPKLVSQDLDIVLSSEMVSMQGLQCDALFDFEMRVLLSSHHPLASFETLNLEQLKDYAIFCFPVDWADIDLFVQMQAHGIQAKQWIKTNSTQSILQRVAASEGIACLPQWNITRFQDLGLVTSRAIDLRGGSEELKSGLWKTLYAVHRQAANTGSIVEQVKQLLSNAEPYFER</sequence>
<dbReference type="OrthoDB" id="155872at2"/>
<dbReference type="GO" id="GO:0003700">
    <property type="term" value="F:DNA-binding transcription factor activity"/>
    <property type="evidence" value="ECO:0007669"/>
    <property type="project" value="InterPro"/>
</dbReference>